<dbReference type="InterPro" id="IPR027463">
    <property type="entry name" value="AcrB_DN_DC_subdom"/>
</dbReference>
<comment type="caution">
    <text evidence="3">The sequence shown here is derived from an EMBL/GenBank/DDBJ whole genome shotgun (WGS) entry which is preliminary data.</text>
</comment>
<feature type="transmembrane region" description="Helical" evidence="1">
    <location>
        <begin position="977"/>
        <end position="996"/>
    </location>
</feature>
<feature type="transmembrane region" description="Helical" evidence="1">
    <location>
        <begin position="388"/>
        <end position="412"/>
    </location>
</feature>
<dbReference type="PANTHER" id="PTHR32063">
    <property type="match status" value="1"/>
</dbReference>
<gene>
    <name evidence="3" type="ORF">PTD2_07029</name>
</gene>
<dbReference type="OrthoDB" id="9757904at2"/>
<keyword evidence="4" id="KW-1185">Reference proteome</keyword>
<feature type="transmembrane region" description="Helical" evidence="1">
    <location>
        <begin position="927"/>
        <end position="948"/>
    </location>
</feature>
<dbReference type="AlphaFoldDB" id="A4C861"/>
<dbReference type="InterPro" id="IPR000731">
    <property type="entry name" value="SSD"/>
</dbReference>
<accession>A4C861</accession>
<dbReference type="RefSeq" id="WP_009838038.1">
    <property type="nucleotide sequence ID" value="NZ_AAOH01000003.1"/>
</dbReference>
<evidence type="ECO:0000259" key="2">
    <source>
        <dbReference type="PROSITE" id="PS50156"/>
    </source>
</evidence>
<evidence type="ECO:0000256" key="1">
    <source>
        <dbReference type="SAM" id="Phobius"/>
    </source>
</evidence>
<dbReference type="PRINTS" id="PR00702">
    <property type="entry name" value="ACRIFLAVINRP"/>
</dbReference>
<dbReference type="SUPFAM" id="SSF82714">
    <property type="entry name" value="Multidrug efflux transporter AcrB TolC docking domain, DN and DC subdomains"/>
    <property type="match status" value="1"/>
</dbReference>
<evidence type="ECO:0000313" key="4">
    <source>
        <dbReference type="Proteomes" id="UP000006201"/>
    </source>
</evidence>
<dbReference type="Gene3D" id="3.30.70.1440">
    <property type="entry name" value="Multidrug efflux transporter AcrB pore domain"/>
    <property type="match status" value="1"/>
</dbReference>
<dbReference type="Gene3D" id="3.30.70.1430">
    <property type="entry name" value="Multidrug efflux transporter AcrB pore domain"/>
    <property type="match status" value="2"/>
</dbReference>
<feature type="transmembrane region" description="Helical" evidence="1">
    <location>
        <begin position="860"/>
        <end position="879"/>
    </location>
</feature>
<dbReference type="eggNOG" id="COG0841">
    <property type="taxonomic scope" value="Bacteria"/>
</dbReference>
<dbReference type="Gene3D" id="3.30.2090.10">
    <property type="entry name" value="Multidrug efflux transporter AcrB TolC docking domain, DN and DC subdomains"/>
    <property type="match status" value="2"/>
</dbReference>
<feature type="transmembrane region" description="Helical" evidence="1">
    <location>
        <begin position="433"/>
        <end position="453"/>
    </location>
</feature>
<dbReference type="GO" id="GO:0005886">
    <property type="term" value="C:plasma membrane"/>
    <property type="evidence" value="ECO:0007669"/>
    <property type="project" value="TreeGrafter"/>
</dbReference>
<keyword evidence="1" id="KW-0472">Membrane</keyword>
<feature type="transmembrane region" description="Helical" evidence="1">
    <location>
        <begin position="518"/>
        <end position="536"/>
    </location>
</feature>
<protein>
    <submittedName>
        <fullName evidence="3">RND family efflux transporter</fullName>
    </submittedName>
</protein>
<dbReference type="Gene3D" id="1.20.1640.10">
    <property type="entry name" value="Multidrug efflux transporter AcrB transmembrane domain"/>
    <property type="match status" value="2"/>
</dbReference>
<reference evidence="3 4" key="1">
    <citation type="submission" date="2006-02" db="EMBL/GenBank/DDBJ databases">
        <authorList>
            <person name="Moran M.A."/>
            <person name="Kjelleberg S."/>
            <person name="Egan S."/>
            <person name="Saunders N."/>
            <person name="Thomas T."/>
            <person name="Ferriera S."/>
            <person name="Johnson J."/>
            <person name="Kravitz S."/>
            <person name="Halpern A."/>
            <person name="Remington K."/>
            <person name="Beeson K."/>
            <person name="Tran B."/>
            <person name="Rogers Y.-H."/>
            <person name="Friedman R."/>
            <person name="Venter J.C."/>
        </authorList>
    </citation>
    <scope>NUCLEOTIDE SEQUENCE [LARGE SCALE GENOMIC DNA]</scope>
    <source>
        <strain evidence="3 4">D2</strain>
    </source>
</reference>
<dbReference type="InterPro" id="IPR001036">
    <property type="entry name" value="Acrflvin-R"/>
</dbReference>
<feature type="transmembrane region" description="Helical" evidence="1">
    <location>
        <begin position="886"/>
        <end position="907"/>
    </location>
</feature>
<evidence type="ECO:0000313" key="3">
    <source>
        <dbReference type="EMBL" id="EAR28776.1"/>
    </source>
</evidence>
<dbReference type="SUPFAM" id="SSF82693">
    <property type="entry name" value="Multidrug efflux transporter AcrB pore domain, PN1, PN2, PC1 and PC2 subdomains"/>
    <property type="match status" value="2"/>
</dbReference>
<feature type="domain" description="SSD" evidence="2">
    <location>
        <begin position="865"/>
        <end position="1030"/>
    </location>
</feature>
<feature type="transmembrane region" description="Helical" evidence="1">
    <location>
        <begin position="1008"/>
        <end position="1032"/>
    </location>
</feature>
<dbReference type="HOGENOM" id="CLU_002755_1_2_6"/>
<dbReference type="PANTHER" id="PTHR32063:SF0">
    <property type="entry name" value="SWARMING MOTILITY PROTEIN SWRC"/>
    <property type="match status" value="1"/>
</dbReference>
<dbReference type="EMBL" id="AAOH01000003">
    <property type="protein sequence ID" value="EAR28776.1"/>
    <property type="molecule type" value="Genomic_DNA"/>
</dbReference>
<feature type="transmembrane region" description="Helical" evidence="1">
    <location>
        <begin position="336"/>
        <end position="355"/>
    </location>
</feature>
<keyword evidence="1" id="KW-1133">Transmembrane helix</keyword>
<proteinExistence type="predicted"/>
<dbReference type="GO" id="GO:0042910">
    <property type="term" value="F:xenobiotic transmembrane transporter activity"/>
    <property type="evidence" value="ECO:0007669"/>
    <property type="project" value="TreeGrafter"/>
</dbReference>
<feature type="transmembrane region" description="Helical" evidence="1">
    <location>
        <begin position="465"/>
        <end position="489"/>
    </location>
</feature>
<organism evidence="3 4">
    <name type="scientific">Pseudoalteromonas tunicata D2</name>
    <dbReference type="NCBI Taxonomy" id="87626"/>
    <lineage>
        <taxon>Bacteria</taxon>
        <taxon>Pseudomonadati</taxon>
        <taxon>Pseudomonadota</taxon>
        <taxon>Gammaproteobacteria</taxon>
        <taxon>Alteromonadales</taxon>
        <taxon>Pseudoalteromonadaceae</taxon>
        <taxon>Pseudoalteromonas</taxon>
    </lineage>
</organism>
<feature type="transmembrane region" description="Helical" evidence="1">
    <location>
        <begin position="362"/>
        <end position="382"/>
    </location>
</feature>
<name>A4C861_9GAMM</name>
<dbReference type="SUPFAM" id="SSF82866">
    <property type="entry name" value="Multidrug efflux transporter AcrB transmembrane domain"/>
    <property type="match status" value="2"/>
</dbReference>
<dbReference type="PROSITE" id="PS50156">
    <property type="entry name" value="SSD"/>
    <property type="match status" value="1"/>
</dbReference>
<dbReference type="Gene3D" id="3.30.70.1320">
    <property type="entry name" value="Multidrug efflux transporter AcrB pore domain like"/>
    <property type="match status" value="1"/>
</dbReference>
<keyword evidence="1" id="KW-0812">Transmembrane</keyword>
<dbReference type="Pfam" id="PF00873">
    <property type="entry name" value="ACR_tran"/>
    <property type="match status" value="1"/>
</dbReference>
<dbReference type="Proteomes" id="UP000006201">
    <property type="component" value="Unassembled WGS sequence"/>
</dbReference>
<dbReference type="STRING" id="87626.PTD2_07029"/>
<sequence length="1058" mass="116594">MLKQLFKHQIVLFAGLVLYLVVGISIVSNTTVQMVPSLEQRNVTVTTYWSGATPQDIEKSILMEQEKYLSSLPNLLKMTSNAQVGQGEIILEFPFGTDIKHQMINISNALGQVPDYPENVDAPKVIGNTFANEPFMYFSLIPLAGNPLNIDMLNMKDFAQDVVRPQLERVEGISQVGVSGGEEKQIQIELDPYRLAQRGLTVTDIREKIRQRNRDMSVGDTENHQGRFFIRTTGRFTSIEELKALVVKSVDGSIVRLEDVASVRLGNFEHRKLAYFDAESNITLSMYRNLGTNVIDIKHRVLETVVSLNKQLESAGLRVEIIGDDVKYVQSSLKNVWVNLTIGAILAIAILYAFLRTRLSFVIGFVGIPICTLAAFLGLHLFGRTINVISLAGVAFAIGMVVDNSIVVLESIERCRQNGMDKINAALNGVKDVTAAVVASTLTTVLAFLPVTFVKQEAGQLYSDIAIAICSAIIASMVVALLVLPVLYVRFEVKVSKVKMTKVPKIFRVLNRYFHRPLYRNLSVAAILVFTVWFITFKTPPSEYLPAGEEPKAFTFMFAPPGFSFTRMQEISNEVRIKLKGHQGQNPQLFDKGDVSIPSLKYVLMSVSAERMWVLTEPTRAQDLEAMMTSLASYFKSYEKMTAFSSRGSIISSNDGGSRAVNIDISTADLKGLYESASIAKSLAEEMFESAQIRSEPSALTLDQPLVEIKPNWQKLAELDIHSQDLNYFSAAMVDGVFADEIFLNDKKVDIYLYGNLSQPTVLENLEAVPYLAKEGISVPFGALVDFDKHMGTTSIRRIDGFRTATVRIVPPQNVALESAIIKVRDELIPTLKGQQGVPGDLKVSITGAADQLSKTQASLSKNFLVAALITFLLLVVIFKHWGFPVLILSTVPLGIAGGIFGLALLNTIASLAETLGISVSAQPFDMITMLGFLILLGVVINNPILIVDKVRGNLVGDNVDPILAVKNAVFSRYRPILISTLTTIFGLVPLVFIPGEGTELYRGLGVIVLSGILFSAFITLFFMPALLILILELQQKYRKARITDSTNAVTNQVETTF</sequence>